<accession>Q2GKN7</accession>
<dbReference type="PaxDb" id="212042-APH_0463"/>
<dbReference type="STRING" id="212042.APH_0463"/>
<dbReference type="EnsemblBacteria" id="ABD43593">
    <property type="protein sequence ID" value="ABD43593"/>
    <property type="gene ID" value="APH_0463"/>
</dbReference>
<dbReference type="EMBL" id="CP000235">
    <property type="protein sequence ID" value="ABD43593.1"/>
    <property type="molecule type" value="Genomic_DNA"/>
</dbReference>
<protein>
    <submittedName>
        <fullName evidence="1">Peptide chain release factor 2, truncated</fullName>
    </submittedName>
</protein>
<dbReference type="PANTHER" id="PTHR43116">
    <property type="entry name" value="PEPTIDE CHAIN RELEASE FACTOR 2"/>
    <property type="match status" value="1"/>
</dbReference>
<evidence type="ECO:0000313" key="1">
    <source>
        <dbReference type="EMBL" id="ABD43593.1"/>
    </source>
</evidence>
<evidence type="ECO:0000313" key="2">
    <source>
        <dbReference type="Proteomes" id="UP000001943"/>
    </source>
</evidence>
<dbReference type="Gene3D" id="3.30.70.1660">
    <property type="match status" value="1"/>
</dbReference>
<name>Q2GKN7_ANAPZ</name>
<dbReference type="SUPFAM" id="SSF75620">
    <property type="entry name" value="Release factor"/>
    <property type="match status" value="1"/>
</dbReference>
<dbReference type="InterPro" id="IPR045853">
    <property type="entry name" value="Pep_chain_release_fac_I_sf"/>
</dbReference>
<dbReference type="KEGG" id="aph:APH_0463"/>
<dbReference type="HOGENOM" id="CLU_201571_0_0_5"/>
<proteinExistence type="predicted"/>
<dbReference type="PANTHER" id="PTHR43116:SF3">
    <property type="entry name" value="CLASS I PEPTIDE CHAIN RELEASE FACTOR"/>
    <property type="match status" value="1"/>
</dbReference>
<dbReference type="Proteomes" id="UP000001943">
    <property type="component" value="Chromosome"/>
</dbReference>
<organism evidence="1 2">
    <name type="scientific">Anaplasma phagocytophilum (strain HZ)</name>
    <dbReference type="NCBI Taxonomy" id="212042"/>
    <lineage>
        <taxon>Bacteria</taxon>
        <taxon>Pseudomonadati</taxon>
        <taxon>Pseudomonadota</taxon>
        <taxon>Alphaproteobacteria</taxon>
        <taxon>Rickettsiales</taxon>
        <taxon>Anaplasmataceae</taxon>
        <taxon>Anaplasma</taxon>
        <taxon>phagocytophilum group</taxon>
    </lineage>
</organism>
<gene>
    <name evidence="1" type="ordered locus">APH_0463</name>
</gene>
<dbReference type="AlphaFoldDB" id="Q2GKN7"/>
<keyword evidence="2" id="KW-1185">Reference proteome</keyword>
<reference evidence="1 2" key="1">
    <citation type="journal article" date="2006" name="PLoS Genet.">
        <title>Comparative genomics of emerging human ehrlichiosis agents.</title>
        <authorList>
            <person name="Dunning Hotopp J.C."/>
            <person name="Lin M."/>
            <person name="Madupu R."/>
            <person name="Crabtree J."/>
            <person name="Angiuoli S.V."/>
            <person name="Eisen J.A."/>
            <person name="Seshadri R."/>
            <person name="Ren Q."/>
            <person name="Wu M."/>
            <person name="Utterback T.R."/>
            <person name="Smith S."/>
            <person name="Lewis M."/>
            <person name="Khouri H."/>
            <person name="Zhang C."/>
            <person name="Niu H."/>
            <person name="Lin Q."/>
            <person name="Ohashi N."/>
            <person name="Zhi N."/>
            <person name="Nelson W."/>
            <person name="Brinkac L.M."/>
            <person name="Dodson R.J."/>
            <person name="Rosovitz M.J."/>
            <person name="Sundaram J."/>
            <person name="Daugherty S.C."/>
            <person name="Davidsen T."/>
            <person name="Durkin A.S."/>
            <person name="Gwinn M."/>
            <person name="Haft D.H."/>
            <person name="Selengut J.D."/>
            <person name="Sullivan S.A."/>
            <person name="Zafar N."/>
            <person name="Zhou L."/>
            <person name="Benahmed F."/>
            <person name="Forberger H."/>
            <person name="Halpin R."/>
            <person name="Mulligan S."/>
            <person name="Robinson J."/>
            <person name="White O."/>
            <person name="Rikihisa Y."/>
            <person name="Tettelin H."/>
        </authorList>
    </citation>
    <scope>NUCLEOTIDE SEQUENCE [LARGE SCALE GENOMIC DNA]</scope>
    <source>
        <strain evidence="1 2">HZ</strain>
    </source>
</reference>
<sequence length="72" mass="7979">MFLRGCTHIRIVKLPCNGMLALYKMHPYRMVKDLRTGHETGNVDAVMNGDLDAFITAALMRGSLAKVQRSGS</sequence>
<dbReference type="eggNOG" id="COG1186">
    <property type="taxonomic scope" value="Bacteria"/>
</dbReference>